<sequence length="129" mass="13432">MRYPRRGLTVAATLTAFAVIGCSPVTESSAPQTTSAAVTYYETDAGKKEMVATAKGVIAAQASQKSFVVTTYGPAAFPTPLEVVMWGDVSDPGKPPSRLWFKVAFAGAADSVHPLGPAKVALSESGPWQ</sequence>
<dbReference type="EMBL" id="JAMRXG010000018">
    <property type="protein sequence ID" value="MCM6778012.1"/>
    <property type="molecule type" value="Genomic_DNA"/>
</dbReference>
<dbReference type="AlphaFoldDB" id="A0A9X2IZF2"/>
<accession>A0A9X2IZF2</accession>
<feature type="chain" id="PRO_5040799227" description="Lipoprotein" evidence="1">
    <location>
        <begin position="19"/>
        <end position="129"/>
    </location>
</feature>
<proteinExistence type="predicted"/>
<comment type="caution">
    <text evidence="2">The sequence shown here is derived from an EMBL/GenBank/DDBJ whole genome shotgun (WGS) entry which is preliminary data.</text>
</comment>
<feature type="signal peptide" evidence="1">
    <location>
        <begin position="1"/>
        <end position="18"/>
    </location>
</feature>
<name>A0A9X2IZF2_9NOCA</name>
<dbReference type="PROSITE" id="PS51257">
    <property type="entry name" value="PROKAR_LIPOPROTEIN"/>
    <property type="match status" value="1"/>
</dbReference>
<evidence type="ECO:0000256" key="1">
    <source>
        <dbReference type="SAM" id="SignalP"/>
    </source>
</evidence>
<dbReference type="RefSeq" id="WP_251917468.1">
    <property type="nucleotide sequence ID" value="NZ_JAMRXG010000018.1"/>
</dbReference>
<organism evidence="2 3">
    <name type="scientific">Nocardia pulmonis</name>
    <dbReference type="NCBI Taxonomy" id="2951408"/>
    <lineage>
        <taxon>Bacteria</taxon>
        <taxon>Bacillati</taxon>
        <taxon>Actinomycetota</taxon>
        <taxon>Actinomycetes</taxon>
        <taxon>Mycobacteriales</taxon>
        <taxon>Nocardiaceae</taxon>
        <taxon>Nocardia</taxon>
    </lineage>
</organism>
<keyword evidence="1" id="KW-0732">Signal</keyword>
<evidence type="ECO:0000313" key="2">
    <source>
        <dbReference type="EMBL" id="MCM6778012.1"/>
    </source>
</evidence>
<reference evidence="2" key="1">
    <citation type="submission" date="2022-06" db="EMBL/GenBank/DDBJ databases">
        <title>Novel species in genus nocardia.</title>
        <authorList>
            <person name="Li F."/>
        </authorList>
    </citation>
    <scope>NUCLEOTIDE SEQUENCE</scope>
    <source>
        <strain evidence="2">CDC141</strain>
    </source>
</reference>
<evidence type="ECO:0000313" key="3">
    <source>
        <dbReference type="Proteomes" id="UP001139157"/>
    </source>
</evidence>
<dbReference type="Proteomes" id="UP001139157">
    <property type="component" value="Unassembled WGS sequence"/>
</dbReference>
<evidence type="ECO:0008006" key="4">
    <source>
        <dbReference type="Google" id="ProtNLM"/>
    </source>
</evidence>
<gene>
    <name evidence="2" type="ORF">NDR86_31465</name>
</gene>
<keyword evidence="3" id="KW-1185">Reference proteome</keyword>
<protein>
    <recommendedName>
        <fullName evidence="4">Lipoprotein</fullName>
    </recommendedName>
</protein>